<sequence length="320" mass="35764">MASSQDTVSGSRNVESASEADWRARLVAFSKSDFVRSFPFWFVPFSVMALGVYGGIGYNTLISLTDYEGFNQGPDFTQLDFEMYVQAMNDPWVWTTGKNTFVLLIVFTTVTMLLGLFLAIMLDRGIRFKEQIQTIYLLPMALSFVVTAQFWLWMYNVNNGLVNTLLGVVGLGPFNWIGNPDLVLGAVIFALIWQFSGYAMIVFLAGLQSLPDDQFEAAQVDGASILKTYWRVIIPQLKSSSVSAAVVLMIFALKAFTFLFSMFGQYRVPKATDILATLMVREAFKLQNWAYAAAIATILLLMALAVIAPYLHYQHKQGSL</sequence>
<feature type="transmembrane region" description="Helical" evidence="7">
    <location>
        <begin position="101"/>
        <end position="122"/>
    </location>
</feature>
<dbReference type="GO" id="GO:0005886">
    <property type="term" value="C:plasma membrane"/>
    <property type="evidence" value="ECO:0007669"/>
    <property type="project" value="UniProtKB-SubCell"/>
</dbReference>
<dbReference type="Pfam" id="PF00528">
    <property type="entry name" value="BPD_transp_1"/>
    <property type="match status" value="1"/>
</dbReference>
<dbReference type="PROSITE" id="PS50928">
    <property type="entry name" value="ABC_TM1"/>
    <property type="match status" value="1"/>
</dbReference>
<feature type="transmembrane region" description="Helical" evidence="7">
    <location>
        <begin position="134"/>
        <end position="154"/>
    </location>
</feature>
<dbReference type="EMBL" id="CP065856">
    <property type="protein sequence ID" value="QPV63276.1"/>
    <property type="molecule type" value="Genomic_DNA"/>
</dbReference>
<evidence type="ECO:0000256" key="4">
    <source>
        <dbReference type="ARBA" id="ARBA00022692"/>
    </source>
</evidence>
<keyword evidence="3" id="KW-1003">Cell membrane</keyword>
<feature type="transmembrane region" description="Helical" evidence="7">
    <location>
        <begin position="38"/>
        <end position="56"/>
    </location>
</feature>
<dbReference type="PANTHER" id="PTHR30193:SF42">
    <property type="entry name" value="ABC TRANSPORTER PERMEASE PROTEIN"/>
    <property type="match status" value="1"/>
</dbReference>
<evidence type="ECO:0000256" key="7">
    <source>
        <dbReference type="RuleBase" id="RU363032"/>
    </source>
</evidence>
<dbReference type="AlphaFoldDB" id="A0A7T3FYV6"/>
<keyword evidence="5 7" id="KW-1133">Transmembrane helix</keyword>
<dbReference type="GO" id="GO:0055085">
    <property type="term" value="P:transmembrane transport"/>
    <property type="evidence" value="ECO:0007669"/>
    <property type="project" value="InterPro"/>
</dbReference>
<comment type="similarity">
    <text evidence="7">Belongs to the binding-protein-dependent transport system permease family.</text>
</comment>
<keyword evidence="2 7" id="KW-0813">Transport</keyword>
<dbReference type="InterPro" id="IPR035906">
    <property type="entry name" value="MetI-like_sf"/>
</dbReference>
<dbReference type="InterPro" id="IPR051393">
    <property type="entry name" value="ABC_transporter_permease"/>
</dbReference>
<proteinExistence type="inferred from homology"/>
<dbReference type="OrthoDB" id="45815at2157"/>
<evidence type="ECO:0000256" key="1">
    <source>
        <dbReference type="ARBA" id="ARBA00004651"/>
    </source>
</evidence>
<feature type="transmembrane region" description="Helical" evidence="7">
    <location>
        <begin position="245"/>
        <end position="268"/>
    </location>
</feature>
<evidence type="ECO:0000256" key="2">
    <source>
        <dbReference type="ARBA" id="ARBA00022448"/>
    </source>
</evidence>
<protein>
    <submittedName>
        <fullName evidence="9">Sugar ABC transporter permease</fullName>
    </submittedName>
</protein>
<evidence type="ECO:0000256" key="5">
    <source>
        <dbReference type="ARBA" id="ARBA00022989"/>
    </source>
</evidence>
<name>A0A7T3FYV6_9EURY</name>
<evidence type="ECO:0000313" key="9">
    <source>
        <dbReference type="EMBL" id="QPV63276.1"/>
    </source>
</evidence>
<keyword evidence="10" id="KW-1185">Reference proteome</keyword>
<dbReference type="Proteomes" id="UP000595001">
    <property type="component" value="Chromosome"/>
</dbReference>
<evidence type="ECO:0000256" key="6">
    <source>
        <dbReference type="ARBA" id="ARBA00023136"/>
    </source>
</evidence>
<reference evidence="9 10" key="1">
    <citation type="submission" date="2020-12" db="EMBL/GenBank/DDBJ databases">
        <title>Halosimplex halophilum sp. nov. and Halosimplex salinum sp. nov., two new members of the genus Halosimplex.</title>
        <authorList>
            <person name="Cui H.L."/>
        </authorList>
    </citation>
    <scope>NUCLEOTIDE SEQUENCE [LARGE SCALE GENOMIC DNA]</scope>
    <source>
        <strain evidence="9 10">YGH94</strain>
    </source>
</reference>
<dbReference type="CDD" id="cd06261">
    <property type="entry name" value="TM_PBP2"/>
    <property type="match status" value="1"/>
</dbReference>
<dbReference type="RefSeq" id="WP_198062066.1">
    <property type="nucleotide sequence ID" value="NZ_CP065856.1"/>
</dbReference>
<dbReference type="PANTHER" id="PTHR30193">
    <property type="entry name" value="ABC TRANSPORTER PERMEASE PROTEIN"/>
    <property type="match status" value="1"/>
</dbReference>
<feature type="transmembrane region" description="Helical" evidence="7">
    <location>
        <begin position="184"/>
        <end position="207"/>
    </location>
</feature>
<evidence type="ECO:0000313" key="10">
    <source>
        <dbReference type="Proteomes" id="UP000595001"/>
    </source>
</evidence>
<feature type="transmembrane region" description="Helical" evidence="7">
    <location>
        <begin position="160"/>
        <end position="177"/>
    </location>
</feature>
<comment type="subcellular location">
    <subcellularLocation>
        <location evidence="1 7">Cell membrane</location>
        <topology evidence="1 7">Multi-pass membrane protein</topology>
    </subcellularLocation>
</comment>
<dbReference type="GeneID" id="60587063"/>
<evidence type="ECO:0000256" key="3">
    <source>
        <dbReference type="ARBA" id="ARBA00022475"/>
    </source>
</evidence>
<feature type="transmembrane region" description="Helical" evidence="7">
    <location>
        <begin position="289"/>
        <end position="311"/>
    </location>
</feature>
<dbReference type="KEGG" id="hlt:I7X12_01180"/>
<dbReference type="Gene3D" id="1.10.3720.10">
    <property type="entry name" value="MetI-like"/>
    <property type="match status" value="1"/>
</dbReference>
<dbReference type="SUPFAM" id="SSF161098">
    <property type="entry name" value="MetI-like"/>
    <property type="match status" value="1"/>
</dbReference>
<organism evidence="9 10">
    <name type="scientific">Halosimplex litoreum</name>
    <dbReference type="NCBI Taxonomy" id="1198301"/>
    <lineage>
        <taxon>Archaea</taxon>
        <taxon>Methanobacteriati</taxon>
        <taxon>Methanobacteriota</taxon>
        <taxon>Stenosarchaea group</taxon>
        <taxon>Halobacteria</taxon>
        <taxon>Halobacteriales</taxon>
        <taxon>Haloarculaceae</taxon>
        <taxon>Halosimplex</taxon>
    </lineage>
</organism>
<keyword evidence="6 7" id="KW-0472">Membrane</keyword>
<feature type="domain" description="ABC transmembrane type-1" evidence="8">
    <location>
        <begin position="97"/>
        <end position="310"/>
    </location>
</feature>
<dbReference type="InterPro" id="IPR000515">
    <property type="entry name" value="MetI-like"/>
</dbReference>
<keyword evidence="4 7" id="KW-0812">Transmembrane</keyword>
<accession>A0A7T3FYV6</accession>
<evidence type="ECO:0000259" key="8">
    <source>
        <dbReference type="PROSITE" id="PS50928"/>
    </source>
</evidence>
<gene>
    <name evidence="9" type="ORF">I7X12_01180</name>
</gene>